<name>A0ABT1I1T8_STRSD</name>
<keyword evidence="2" id="KW-0812">Transmembrane</keyword>
<comment type="caution">
    <text evidence="4">The sequence shown here is derived from an EMBL/GenBank/DDBJ whole genome shotgun (WGS) entry which is preliminary data.</text>
</comment>
<protein>
    <recommendedName>
        <fullName evidence="3">DUF5667 domain-containing protein</fullName>
    </recommendedName>
</protein>
<feature type="compositionally biased region" description="Basic and acidic residues" evidence="1">
    <location>
        <begin position="32"/>
        <end position="54"/>
    </location>
</feature>
<dbReference type="InterPro" id="IPR043725">
    <property type="entry name" value="DUF5667"/>
</dbReference>
<feature type="region of interest" description="Disordered" evidence="1">
    <location>
        <begin position="89"/>
        <end position="144"/>
    </location>
</feature>
<feature type="region of interest" description="Disordered" evidence="1">
    <location>
        <begin position="1"/>
        <end position="54"/>
    </location>
</feature>
<gene>
    <name evidence="4" type="ORF">LX15_005441</name>
</gene>
<accession>A0ABT1I1T8</accession>
<reference evidence="4 5" key="1">
    <citation type="submission" date="2022-06" db="EMBL/GenBank/DDBJ databases">
        <title>Genomic Encyclopedia of Archaeal and Bacterial Type Strains, Phase II (KMG-II): from individual species to whole genera.</title>
        <authorList>
            <person name="Goeker M."/>
        </authorList>
    </citation>
    <scope>NUCLEOTIDE SEQUENCE [LARGE SCALE GENOMIC DNA]</scope>
    <source>
        <strain evidence="4 5">DSM 40477</strain>
    </source>
</reference>
<feature type="compositionally biased region" description="Basic and acidic residues" evidence="1">
    <location>
        <begin position="387"/>
        <end position="401"/>
    </location>
</feature>
<keyword evidence="5" id="KW-1185">Reference proteome</keyword>
<keyword evidence="2" id="KW-0472">Membrane</keyword>
<dbReference type="RefSeq" id="WP_253672792.1">
    <property type="nucleotide sequence ID" value="NZ_JAMTCP010000047.1"/>
</dbReference>
<proteinExistence type="predicted"/>
<evidence type="ECO:0000256" key="2">
    <source>
        <dbReference type="SAM" id="Phobius"/>
    </source>
</evidence>
<feature type="compositionally biased region" description="Basic residues" evidence="1">
    <location>
        <begin position="106"/>
        <end position="126"/>
    </location>
</feature>
<evidence type="ECO:0000259" key="3">
    <source>
        <dbReference type="Pfam" id="PF18915"/>
    </source>
</evidence>
<evidence type="ECO:0000313" key="5">
    <source>
        <dbReference type="Proteomes" id="UP001205311"/>
    </source>
</evidence>
<dbReference type="Pfam" id="PF18915">
    <property type="entry name" value="DUF5667"/>
    <property type="match status" value="1"/>
</dbReference>
<feature type="transmembrane region" description="Helical" evidence="2">
    <location>
        <begin position="150"/>
        <end position="171"/>
    </location>
</feature>
<feature type="region of interest" description="Disordered" evidence="1">
    <location>
        <begin position="317"/>
        <end position="453"/>
    </location>
</feature>
<feature type="domain" description="DUF5667" evidence="3">
    <location>
        <begin position="175"/>
        <end position="266"/>
    </location>
</feature>
<organism evidence="4 5">
    <name type="scientific">Streptoalloteichus tenebrarius (strain ATCC 17920 / DSM 40477 / JCM 4838 / CBS 697.72 / NBRC 16177 / NCIMB 11028 / NRRL B-12390 / A12253. 1 / ISP 5477)</name>
    <name type="common">Streptomyces tenebrarius</name>
    <dbReference type="NCBI Taxonomy" id="1933"/>
    <lineage>
        <taxon>Bacteria</taxon>
        <taxon>Bacillati</taxon>
        <taxon>Actinomycetota</taxon>
        <taxon>Actinomycetes</taxon>
        <taxon>Pseudonocardiales</taxon>
        <taxon>Pseudonocardiaceae</taxon>
        <taxon>Streptoalloteichus</taxon>
    </lineage>
</organism>
<keyword evidence="2" id="KW-1133">Transmembrane helix</keyword>
<dbReference type="EMBL" id="JAMTCP010000047">
    <property type="protein sequence ID" value="MCP2261715.1"/>
    <property type="molecule type" value="Genomic_DNA"/>
</dbReference>
<sequence length="453" mass="47597">MTTGRAPFGDRGRRGRFARATEALPTLTPPAHTRDRADQDRDGAPPPFDRLDDRLTSELAVVALLRRSADDLGPDPAARDRMRERLLAEIAARPPVEPQGPAPARGPRRRRGRRPPGRGRTARRPHTGPGADTDPAPEEPGARHGAHGRLAVALVAALCLVLSLSGMSLLLSRDALPGDPLYRVKRSAENASLGLTFGDESRAARHLELAASRMGEIEALAGRRHPPADDYLTALADFEEDAAAGSRLLAQLGGSGDAHSLEALRGWAEQQERRLSGSAAALPRAVATRAEATSALLTRIRDRAAALVGRAGCASVSTGAADDIGPLPATEPCVPVPARRDPPAPARPSGADIPASTAGPPSARPVGPDAEPPQPSVLAEPPAGTDQPERPAPDRPGRLDQPDQVSPTPGPRVLGPSPGGRSDHHRAPTTRTLPRPFATFPPFGPVLPGWHDR</sequence>
<evidence type="ECO:0000256" key="1">
    <source>
        <dbReference type="SAM" id="MobiDB-lite"/>
    </source>
</evidence>
<dbReference type="Proteomes" id="UP001205311">
    <property type="component" value="Unassembled WGS sequence"/>
</dbReference>
<evidence type="ECO:0000313" key="4">
    <source>
        <dbReference type="EMBL" id="MCP2261715.1"/>
    </source>
</evidence>